<dbReference type="PROSITE" id="PS51752">
    <property type="entry name" value="JACALIN_LECTIN"/>
    <property type="match status" value="3"/>
</dbReference>
<dbReference type="FunFam" id="2.100.10.30:FF:000001">
    <property type="entry name" value="Jacalin-related lectin 33"/>
    <property type="match status" value="3"/>
</dbReference>
<evidence type="ECO:0000259" key="3">
    <source>
        <dbReference type="PROSITE" id="PS51752"/>
    </source>
</evidence>
<feature type="domain" description="Jacalin-type lectin" evidence="3">
    <location>
        <begin position="657"/>
        <end position="801"/>
    </location>
</feature>
<protein>
    <submittedName>
        <fullName evidence="4">Jacalin-like lectin domain containing protein</fullName>
    </submittedName>
</protein>
<keyword evidence="2 4" id="KW-0430">Lectin</keyword>
<organism evidence="4 5">
    <name type="scientific">Parasponia andersonii</name>
    <name type="common">Sponia andersonii</name>
    <dbReference type="NCBI Taxonomy" id="3476"/>
    <lineage>
        <taxon>Eukaryota</taxon>
        <taxon>Viridiplantae</taxon>
        <taxon>Streptophyta</taxon>
        <taxon>Embryophyta</taxon>
        <taxon>Tracheophyta</taxon>
        <taxon>Spermatophyta</taxon>
        <taxon>Magnoliopsida</taxon>
        <taxon>eudicotyledons</taxon>
        <taxon>Gunneridae</taxon>
        <taxon>Pentapetalae</taxon>
        <taxon>rosids</taxon>
        <taxon>fabids</taxon>
        <taxon>Rosales</taxon>
        <taxon>Cannabaceae</taxon>
        <taxon>Parasponia</taxon>
    </lineage>
</organism>
<keyword evidence="5" id="KW-1185">Reference proteome</keyword>
<name>A0A2P5BTA6_PARAD</name>
<dbReference type="AlphaFoldDB" id="A0A2P5BTA6"/>
<comment type="similarity">
    <text evidence="1">Belongs to the jacalin lectin family.</text>
</comment>
<dbReference type="InterPro" id="IPR001229">
    <property type="entry name" value="Jacalin-like_lectin_dom"/>
</dbReference>
<feature type="domain" description="Jacalin-type lectin" evidence="3">
    <location>
        <begin position="37"/>
        <end position="180"/>
    </location>
</feature>
<evidence type="ECO:0000256" key="1">
    <source>
        <dbReference type="ARBA" id="ARBA00006568"/>
    </source>
</evidence>
<gene>
    <name evidence="4" type="ORF">PanWU01x14_212610</name>
</gene>
<evidence type="ECO:0000313" key="4">
    <source>
        <dbReference type="EMBL" id="PON52018.1"/>
    </source>
</evidence>
<dbReference type="CDD" id="cd09612">
    <property type="entry name" value="Jacalin"/>
    <property type="match status" value="3"/>
</dbReference>
<dbReference type="Gene3D" id="2.100.10.30">
    <property type="entry name" value="Jacalin-like lectin domain"/>
    <property type="match status" value="3"/>
</dbReference>
<dbReference type="InterPro" id="IPR036404">
    <property type="entry name" value="Jacalin-like_lectin_dom_sf"/>
</dbReference>
<dbReference type="GO" id="GO:0005537">
    <property type="term" value="F:D-mannose binding"/>
    <property type="evidence" value="ECO:0007669"/>
    <property type="project" value="UniProtKB-ARBA"/>
</dbReference>
<proteinExistence type="inferred from homology"/>
<dbReference type="Proteomes" id="UP000237105">
    <property type="component" value="Unassembled WGS sequence"/>
</dbReference>
<dbReference type="PANTHER" id="PTHR47293:SF74">
    <property type="entry name" value="JACALIN-TYPE LECTIN DOMAIN-CONTAINING PROTEIN"/>
    <property type="match status" value="1"/>
</dbReference>
<dbReference type="InterPro" id="IPR033734">
    <property type="entry name" value="Jacalin-like_lectin_dom_plant"/>
</dbReference>
<dbReference type="STRING" id="3476.A0A2P5BTA6"/>
<dbReference type="EMBL" id="JXTB01000226">
    <property type="protein sequence ID" value="PON52018.1"/>
    <property type="molecule type" value="Genomic_DNA"/>
</dbReference>
<dbReference type="Pfam" id="PF01419">
    <property type="entry name" value="Jacalin"/>
    <property type="match status" value="3"/>
</dbReference>
<comment type="caution">
    <text evidence="4">The sequence shown here is derived from an EMBL/GenBank/DDBJ whole genome shotgun (WGS) entry which is preliminary data.</text>
</comment>
<dbReference type="SMART" id="SM00915">
    <property type="entry name" value="Jacalin"/>
    <property type="match status" value="3"/>
</dbReference>
<evidence type="ECO:0000256" key="2">
    <source>
        <dbReference type="ARBA" id="ARBA00022734"/>
    </source>
</evidence>
<accession>A0A2P5BTA6</accession>
<evidence type="ECO:0000313" key="5">
    <source>
        <dbReference type="Proteomes" id="UP000237105"/>
    </source>
</evidence>
<feature type="domain" description="Jacalin-type lectin" evidence="3">
    <location>
        <begin position="461"/>
        <end position="603"/>
    </location>
</feature>
<sequence>MASNWTTYAFEHFYQRVRSSGSLSVESCIEAVNEKSHISAGPWGGECGTRWDDGVYCSIRQMIISHGAVIDSVQIEYDTRGCPVWSERHGGSGGIKTEKVKLDNPEEHLVSISGYYGSITECGSHVIRSLLFESNKRRYGPFGFQKGTHFSFSLTGGKIVGFHGRSTGVHLDAIGVYVKPFVSMKSAHTQSMAHNRMGLGPLGGGGGNKGFDIMVAVREKMDNMFISNGGFGEFERKEKTFTTSEAVKGSSYQTPVGKERENYMIMPNSAFCETDQSIDQKTFFRSGSAGKSNVRKPAREIEGCMVGNPDRTAFSEYETREKVYTTPEGVKGRHSNPRYNANDEDFVLAPERGPIREYETREKTKVYGTGPISTGAEKGYINMTQTESNMFVPNKVLGDYETKEQVYGTGAGAEKGYSNMRQTEGNMVMPNRGAFGKFETKEKFYNTGAQNTNGSAIGKQAVSYGPWGGNGGMLFDDGVYTGVREIHLARSGGVVSIRVCYDMNGRAVWGNKNGGNGGFRLDKITFDYPNEFLTHISGYYGSTIIRGPTAVKSLTFYTNKKKYGPFGDEQGIPFSSGQKDGIIVGFHGRKGWFVDSIGVHVLEGKHSLPRPCFDMNSTLTDIRYSDQVVPGVLPPVKGPTPCGSGLLPAGIVKDSASCGSGPWGGDRGNSWDDGVFTGIKKIFLTKGESSIYAIQIEYERNGQSMWSVKHGSNNEGSCHMIQFEYPHEMLTGMSGYYGPVLGDECKIVIKSLTFYTNRGRYGPFGEESGTYFGSPRSEGRIVGFHGKSACYLYAIGVHMQPWIQDRPVEQGPIKTILNKIFA</sequence>
<dbReference type="SUPFAM" id="SSF51101">
    <property type="entry name" value="Mannose-binding lectins"/>
    <property type="match status" value="3"/>
</dbReference>
<dbReference type="OrthoDB" id="1192406at2759"/>
<dbReference type="GO" id="GO:0005536">
    <property type="term" value="F:D-glucose binding"/>
    <property type="evidence" value="ECO:0007669"/>
    <property type="project" value="UniProtKB-ARBA"/>
</dbReference>
<dbReference type="PANTHER" id="PTHR47293">
    <property type="entry name" value="JACALIN-RELATED LECTIN 3"/>
    <property type="match status" value="1"/>
</dbReference>
<reference evidence="5" key="1">
    <citation type="submission" date="2016-06" db="EMBL/GenBank/DDBJ databases">
        <title>Parallel loss of symbiosis genes in relatives of nitrogen-fixing non-legume Parasponia.</title>
        <authorList>
            <person name="Van Velzen R."/>
            <person name="Holmer R."/>
            <person name="Bu F."/>
            <person name="Rutten L."/>
            <person name="Van Zeijl A."/>
            <person name="Liu W."/>
            <person name="Santuari L."/>
            <person name="Cao Q."/>
            <person name="Sharma T."/>
            <person name="Shen D."/>
            <person name="Roswanjaya Y."/>
            <person name="Wardhani T."/>
            <person name="Kalhor M.S."/>
            <person name="Jansen J."/>
            <person name="Van den Hoogen J."/>
            <person name="Gungor B."/>
            <person name="Hartog M."/>
            <person name="Hontelez J."/>
            <person name="Verver J."/>
            <person name="Yang W.-C."/>
            <person name="Schijlen E."/>
            <person name="Repin R."/>
            <person name="Schilthuizen M."/>
            <person name="Schranz E."/>
            <person name="Heidstra R."/>
            <person name="Miyata K."/>
            <person name="Fedorova E."/>
            <person name="Kohlen W."/>
            <person name="Bisseling T."/>
            <person name="Smit S."/>
            <person name="Geurts R."/>
        </authorList>
    </citation>
    <scope>NUCLEOTIDE SEQUENCE [LARGE SCALE GENOMIC DNA]</scope>
    <source>
        <strain evidence="5">cv. WU1-14</strain>
    </source>
</reference>